<comment type="caution">
    <text evidence="3">The sequence shown here is derived from an EMBL/GenBank/DDBJ whole genome shotgun (WGS) entry which is preliminary data.</text>
</comment>
<dbReference type="InterPro" id="IPR050942">
    <property type="entry name" value="F-box_BR-signaling"/>
</dbReference>
<feature type="domain" description="KIB1-4 beta-propeller" evidence="2">
    <location>
        <begin position="43"/>
        <end position="123"/>
    </location>
</feature>
<dbReference type="AlphaFoldDB" id="A0A7J6WQB5"/>
<evidence type="ECO:0000313" key="4">
    <source>
        <dbReference type="Proteomes" id="UP000554482"/>
    </source>
</evidence>
<dbReference type="PANTHER" id="PTHR44259">
    <property type="entry name" value="OS07G0183000 PROTEIN-RELATED"/>
    <property type="match status" value="1"/>
</dbReference>
<evidence type="ECO:0000259" key="2">
    <source>
        <dbReference type="Pfam" id="PF03478"/>
    </source>
</evidence>
<reference evidence="3 4" key="1">
    <citation type="submission" date="2020-06" db="EMBL/GenBank/DDBJ databases">
        <title>Transcriptomic and genomic resources for Thalictrum thalictroides and T. hernandezii: Facilitating candidate gene discovery in an emerging model plant lineage.</title>
        <authorList>
            <person name="Arias T."/>
            <person name="Riano-Pachon D.M."/>
            <person name="Di Stilio V.S."/>
        </authorList>
    </citation>
    <scope>NUCLEOTIDE SEQUENCE [LARGE SCALE GENOMIC DNA]</scope>
    <source>
        <strain evidence="4">cv. WT478/WT964</strain>
        <tissue evidence="3">Leaves</tissue>
    </source>
</reference>
<name>A0A7J6WQB5_THATH</name>
<sequence length="167" mass="19357">MNEINPGIDQNKEDDNMSEEDEEYDDGYVPCGICEYDQDDEELRRYRTVKFVLYKLREGEEIKCWEKVENIGDRAFFVGYNSSFSVAASDFKGCRANSIYFTDDDSFLCEDLPEPIRHDNGIFKLEDQSVESIYPSFHLIPNQCGHLHFGILPFHGTLASRKLVRTC</sequence>
<protein>
    <recommendedName>
        <fullName evidence="2">KIB1-4 beta-propeller domain-containing protein</fullName>
    </recommendedName>
</protein>
<accession>A0A7J6WQB5</accession>
<dbReference type="InterPro" id="IPR005174">
    <property type="entry name" value="KIB1-4_b-propeller"/>
</dbReference>
<organism evidence="3 4">
    <name type="scientific">Thalictrum thalictroides</name>
    <name type="common">Rue-anemone</name>
    <name type="synonym">Anemone thalictroides</name>
    <dbReference type="NCBI Taxonomy" id="46969"/>
    <lineage>
        <taxon>Eukaryota</taxon>
        <taxon>Viridiplantae</taxon>
        <taxon>Streptophyta</taxon>
        <taxon>Embryophyta</taxon>
        <taxon>Tracheophyta</taxon>
        <taxon>Spermatophyta</taxon>
        <taxon>Magnoliopsida</taxon>
        <taxon>Ranunculales</taxon>
        <taxon>Ranunculaceae</taxon>
        <taxon>Thalictroideae</taxon>
        <taxon>Thalictrum</taxon>
    </lineage>
</organism>
<gene>
    <name evidence="3" type="ORF">FRX31_010866</name>
</gene>
<evidence type="ECO:0000313" key="3">
    <source>
        <dbReference type="EMBL" id="KAF5199554.1"/>
    </source>
</evidence>
<keyword evidence="4" id="KW-1185">Reference proteome</keyword>
<dbReference type="OrthoDB" id="1519185at2759"/>
<evidence type="ECO:0000256" key="1">
    <source>
        <dbReference type="SAM" id="MobiDB-lite"/>
    </source>
</evidence>
<proteinExistence type="predicted"/>
<dbReference type="Pfam" id="PF03478">
    <property type="entry name" value="Beta-prop_KIB1-4"/>
    <property type="match status" value="1"/>
</dbReference>
<dbReference type="PANTHER" id="PTHR44259:SF114">
    <property type="entry name" value="OS06G0707300 PROTEIN"/>
    <property type="match status" value="1"/>
</dbReference>
<dbReference type="Proteomes" id="UP000554482">
    <property type="component" value="Unassembled WGS sequence"/>
</dbReference>
<dbReference type="EMBL" id="JABWDY010011788">
    <property type="protein sequence ID" value="KAF5199554.1"/>
    <property type="molecule type" value="Genomic_DNA"/>
</dbReference>
<feature type="region of interest" description="Disordered" evidence="1">
    <location>
        <begin position="1"/>
        <end position="24"/>
    </location>
</feature>